<evidence type="ECO:0000256" key="4">
    <source>
        <dbReference type="ARBA" id="ARBA00051918"/>
    </source>
</evidence>
<dbReference type="FunFam" id="3.40.605.10:FF:000037">
    <property type="entry name" value="NADP-dependent fatty aldehyde dehydrogenase"/>
    <property type="match status" value="1"/>
</dbReference>
<keyword evidence="8" id="KW-1185">Reference proteome</keyword>
<dbReference type="AlphaFoldDB" id="A0A840MPP0"/>
<dbReference type="PANTHER" id="PTHR43353">
    <property type="entry name" value="SUCCINATE-SEMIALDEHYDE DEHYDROGENASE, MITOCHONDRIAL"/>
    <property type="match status" value="1"/>
</dbReference>
<feature type="domain" description="Aldehyde dehydrogenase" evidence="6">
    <location>
        <begin position="20"/>
        <end position="430"/>
    </location>
</feature>
<gene>
    <name evidence="7" type="ORF">HNQ59_002357</name>
</gene>
<keyword evidence="2 7" id="KW-0560">Oxidoreductase</keyword>
<comment type="catalytic activity">
    <reaction evidence="4">
        <text>2,5-dioxopentanoate + NADP(+) + H2O = 2-oxoglutarate + NADPH + 2 H(+)</text>
        <dbReference type="Rhea" id="RHEA:11296"/>
        <dbReference type="ChEBI" id="CHEBI:15377"/>
        <dbReference type="ChEBI" id="CHEBI:15378"/>
        <dbReference type="ChEBI" id="CHEBI:16810"/>
        <dbReference type="ChEBI" id="CHEBI:57783"/>
        <dbReference type="ChEBI" id="CHEBI:58136"/>
        <dbReference type="ChEBI" id="CHEBI:58349"/>
        <dbReference type="EC" id="1.2.1.26"/>
    </reaction>
</comment>
<proteinExistence type="inferred from homology"/>
<evidence type="ECO:0000313" key="7">
    <source>
        <dbReference type="EMBL" id="MBB5019059.1"/>
    </source>
</evidence>
<dbReference type="InterPro" id="IPR015590">
    <property type="entry name" value="Aldehyde_DH_dom"/>
</dbReference>
<dbReference type="InterPro" id="IPR016163">
    <property type="entry name" value="Ald_DH_C"/>
</dbReference>
<dbReference type="Pfam" id="PF00171">
    <property type="entry name" value="Aldedh"/>
    <property type="match status" value="1"/>
</dbReference>
<dbReference type="EMBL" id="JACHHY010000013">
    <property type="protein sequence ID" value="MBB5019059.1"/>
    <property type="molecule type" value="Genomic_DNA"/>
</dbReference>
<evidence type="ECO:0000256" key="5">
    <source>
        <dbReference type="ARBA" id="ARBA00067023"/>
    </source>
</evidence>
<dbReference type="PANTHER" id="PTHR43353:SF3">
    <property type="entry name" value="ALDEHYDE DEHYDROGENASE-RELATED"/>
    <property type="match status" value="1"/>
</dbReference>
<reference evidence="7 8" key="1">
    <citation type="submission" date="2020-08" db="EMBL/GenBank/DDBJ databases">
        <title>Genomic Encyclopedia of Type Strains, Phase IV (KMG-IV): sequencing the most valuable type-strain genomes for metagenomic binning, comparative biology and taxonomic classification.</title>
        <authorList>
            <person name="Goeker M."/>
        </authorList>
    </citation>
    <scope>NUCLEOTIDE SEQUENCE [LARGE SCALE GENOMIC DNA]</scope>
    <source>
        <strain evidence="7 8">DSM 27165</strain>
    </source>
</reference>
<dbReference type="GO" id="GO:0047533">
    <property type="term" value="F:2,5-dioxovalerate dehydrogenase (NADP+) activity"/>
    <property type="evidence" value="ECO:0007669"/>
    <property type="project" value="UniProtKB-EC"/>
</dbReference>
<dbReference type="Gene3D" id="3.40.605.10">
    <property type="entry name" value="Aldehyde Dehydrogenase, Chain A, domain 1"/>
    <property type="match status" value="1"/>
</dbReference>
<evidence type="ECO:0000259" key="6">
    <source>
        <dbReference type="Pfam" id="PF00171"/>
    </source>
</evidence>
<comment type="catalytic activity">
    <reaction evidence="3">
        <text>2,5-dioxopentanoate + NAD(+) + H2O = 2-oxoglutarate + NADH + 2 H(+)</text>
        <dbReference type="Rhea" id="RHEA:47152"/>
        <dbReference type="ChEBI" id="CHEBI:15377"/>
        <dbReference type="ChEBI" id="CHEBI:15378"/>
        <dbReference type="ChEBI" id="CHEBI:16810"/>
        <dbReference type="ChEBI" id="CHEBI:57540"/>
        <dbReference type="ChEBI" id="CHEBI:57945"/>
        <dbReference type="ChEBI" id="CHEBI:58136"/>
    </reaction>
</comment>
<dbReference type="CDD" id="cd07129">
    <property type="entry name" value="ALDH_KGSADH"/>
    <property type="match status" value="1"/>
</dbReference>
<dbReference type="Gene3D" id="3.40.309.10">
    <property type="entry name" value="Aldehyde Dehydrogenase, Chain A, domain 2"/>
    <property type="match status" value="1"/>
</dbReference>
<dbReference type="InterPro" id="IPR050740">
    <property type="entry name" value="Aldehyde_DH_Superfamily"/>
</dbReference>
<accession>A0A840MPP0</accession>
<evidence type="ECO:0000256" key="3">
    <source>
        <dbReference type="ARBA" id="ARBA00050769"/>
    </source>
</evidence>
<dbReference type="EC" id="1.2.1.26" evidence="5"/>
<evidence type="ECO:0000256" key="2">
    <source>
        <dbReference type="ARBA" id="ARBA00023002"/>
    </source>
</evidence>
<comment type="caution">
    <text evidence="7">The sequence shown here is derived from an EMBL/GenBank/DDBJ whole genome shotgun (WGS) entry which is preliminary data.</text>
</comment>
<dbReference type="InterPro" id="IPR016162">
    <property type="entry name" value="Ald_DH_N"/>
</dbReference>
<comment type="similarity">
    <text evidence="1">Belongs to the aldehyde dehydrogenase family.</text>
</comment>
<evidence type="ECO:0000256" key="1">
    <source>
        <dbReference type="ARBA" id="ARBA00009986"/>
    </source>
</evidence>
<dbReference type="InterPro" id="IPR044151">
    <property type="entry name" value="ALDH_KGSADH"/>
</dbReference>
<name>A0A840MPP0_9PROT</name>
<organism evidence="7 8">
    <name type="scientific">Chitinivorax tropicus</name>
    <dbReference type="NCBI Taxonomy" id="714531"/>
    <lineage>
        <taxon>Bacteria</taxon>
        <taxon>Pseudomonadati</taxon>
        <taxon>Pseudomonadota</taxon>
        <taxon>Betaproteobacteria</taxon>
        <taxon>Chitinivorax</taxon>
    </lineage>
</organism>
<protein>
    <recommendedName>
        <fullName evidence="5">2,5-dioxovalerate dehydrogenase</fullName>
        <ecNumber evidence="5">1.2.1.26</ecNumber>
    </recommendedName>
</protein>
<dbReference type="InterPro" id="IPR016161">
    <property type="entry name" value="Ald_DH/histidinol_DH"/>
</dbReference>
<sequence length="525" mass="55029">MIELQGRSLIGAQTGTASGAEFHALNPATGERLQPAFRCATQQEVDAAANLAEQAFSSFASSSGQTRAALLRRIATGLEGIADQLAERMPQETGLPEARARGELGRTCLQLRLFADLAEQGHWVDARIDRADPQRQPLPKPDLRSMWQPLGPVVVFGASNFPLAFSVAGGDTAAALAAGCPVIVKAHSAHPGVSELVGRVVQAAVQAEGLPEGVFSLIFGDGSTVGSALVKHPHVKAVGFTGSYSGGKALMDIAAARPQPIPVYAEMGSLNPMVMLPGALDTQTEALAKGLAASVTMGTGQFCTCPSVILAIDSPALDRFLTTLEAALSDIQPGVMLNPGIARAYHAGIRIQGAQQGIDARLSETGEGCKARPALMVTDAAHWCGQPLLRDEVFGPSTLVIRCPDQASLLDAVSALEGQLTATLHATESELANWPELVQSLRRKSGRLLFGGFPTGVEVSHAMVHGGPFPASSDGRSTSVGTMAIHRFARPVCYQNFPAALLPTALQDGNPLKLWRLIDGQLSQQ</sequence>
<dbReference type="Proteomes" id="UP000575898">
    <property type="component" value="Unassembled WGS sequence"/>
</dbReference>
<evidence type="ECO:0000313" key="8">
    <source>
        <dbReference type="Proteomes" id="UP000575898"/>
    </source>
</evidence>
<dbReference type="SUPFAM" id="SSF53720">
    <property type="entry name" value="ALDH-like"/>
    <property type="match status" value="1"/>
</dbReference>